<protein>
    <recommendedName>
        <fullName evidence="3">Tetracenomycin polyketide synthesis protein TcmI</fullName>
    </recommendedName>
</protein>
<dbReference type="Proteomes" id="UP000014629">
    <property type="component" value="Unassembled WGS sequence"/>
</dbReference>
<dbReference type="Gene3D" id="3.30.70.1090">
    <property type="entry name" value="Dimeric alpha+beta barrel"/>
    <property type="match status" value="2"/>
</dbReference>
<dbReference type="SUPFAM" id="SSF54909">
    <property type="entry name" value="Dimeric alpha+beta barrel"/>
    <property type="match status" value="2"/>
</dbReference>
<gene>
    <name evidence="1" type="ORF">STRAU_2105</name>
</gene>
<dbReference type="PATRIC" id="fig|1286094.4.peg.2082"/>
<evidence type="ECO:0000313" key="1">
    <source>
        <dbReference type="EMBL" id="EPH44815.1"/>
    </source>
</evidence>
<accession>S4A240</accession>
<sequence>MHSSVIVGRLKPGSTEDVVGAFAKLDGAPSGTRKLLRRQLFAYKGVYIHLQDHTEDNLTEVVEHGAGAALAPFVDAYGPAAGTAPSDLVATRFYEWHGQPVTDEHRMYSTMIVARLDPADIGTVAKLFGDFDSGTELPHTMGTRRRQLFAYNGLYFHIQDFESDNGGRLIEQAKSDPRFVQIQKDLLPYIHVFDPETWRSPSDAMAQRFYTWQVAA</sequence>
<reference evidence="1 2" key="1">
    <citation type="submission" date="2013-02" db="EMBL/GenBank/DDBJ databases">
        <title>Draft Genome Sequence of Streptomyces aurantiacus, Which Produces Setomimycin.</title>
        <authorList>
            <person name="Gruening B.A."/>
            <person name="Praeg A."/>
            <person name="Erxleben A."/>
            <person name="Guenther S."/>
            <person name="Mueller M."/>
        </authorList>
    </citation>
    <scope>NUCLEOTIDE SEQUENCE [LARGE SCALE GENOMIC DNA]</scope>
    <source>
        <strain evidence="1 2">JA 4570</strain>
    </source>
</reference>
<dbReference type="GO" id="GO:0030639">
    <property type="term" value="P:polyketide biosynthetic process"/>
    <property type="evidence" value="ECO:0007669"/>
    <property type="project" value="InterPro"/>
</dbReference>
<dbReference type="InterPro" id="IPR038474">
    <property type="entry name" value="Polyketide_synth_cyclase_sf"/>
</dbReference>
<dbReference type="InterPro" id="IPR011008">
    <property type="entry name" value="Dimeric_a/b-barrel"/>
</dbReference>
<proteinExistence type="predicted"/>
<dbReference type="AlphaFoldDB" id="S4A240"/>
<evidence type="ECO:0000313" key="2">
    <source>
        <dbReference type="Proteomes" id="UP000014629"/>
    </source>
</evidence>
<keyword evidence="2" id="KW-1185">Reference proteome</keyword>
<comment type="caution">
    <text evidence="1">The sequence shown here is derived from an EMBL/GenBank/DDBJ whole genome shotgun (WGS) entry which is preliminary data.</text>
</comment>
<dbReference type="InterPro" id="IPR006765">
    <property type="entry name" value="Polyketide_synth_cyclase"/>
</dbReference>
<organism evidence="1 2">
    <name type="scientific">Streptomyces aurantiacus JA 4570</name>
    <dbReference type="NCBI Taxonomy" id="1286094"/>
    <lineage>
        <taxon>Bacteria</taxon>
        <taxon>Bacillati</taxon>
        <taxon>Actinomycetota</taxon>
        <taxon>Actinomycetes</taxon>
        <taxon>Kitasatosporales</taxon>
        <taxon>Streptomycetaceae</taxon>
        <taxon>Streptomyces</taxon>
        <taxon>Streptomyces aurantiacus group</taxon>
    </lineage>
</organism>
<evidence type="ECO:0008006" key="3">
    <source>
        <dbReference type="Google" id="ProtNLM"/>
    </source>
</evidence>
<dbReference type="Pfam" id="PF04673">
    <property type="entry name" value="Cyclase_polyket"/>
    <property type="match status" value="2"/>
</dbReference>
<name>S4A240_9ACTN</name>
<dbReference type="EMBL" id="AOPZ01000074">
    <property type="protein sequence ID" value="EPH44815.1"/>
    <property type="molecule type" value="Genomic_DNA"/>
</dbReference>